<dbReference type="InterPro" id="IPR011989">
    <property type="entry name" value="ARM-like"/>
</dbReference>
<accession>A0AAW1QLF9</accession>
<proteinExistence type="predicted"/>
<dbReference type="EMBL" id="JALJOS010000033">
    <property type="protein sequence ID" value="KAK9822286.1"/>
    <property type="molecule type" value="Genomic_DNA"/>
</dbReference>
<dbReference type="PANTHER" id="PTHR47673:SF1">
    <property type="entry name" value="ARM REPEAT SUPERFAMILY PROTEIN"/>
    <property type="match status" value="1"/>
</dbReference>
<dbReference type="Proteomes" id="UP001438707">
    <property type="component" value="Unassembled WGS sequence"/>
</dbReference>
<dbReference type="PANTHER" id="PTHR47673">
    <property type="entry name" value="ARM REPEAT SUPERFAMILY PROTEIN"/>
    <property type="match status" value="1"/>
</dbReference>
<evidence type="ECO:0000313" key="1">
    <source>
        <dbReference type="EMBL" id="KAK9822286.1"/>
    </source>
</evidence>
<dbReference type="Gene3D" id="1.25.10.10">
    <property type="entry name" value="Leucine-rich Repeat Variant"/>
    <property type="match status" value="1"/>
</dbReference>
<dbReference type="AlphaFoldDB" id="A0AAW1QLF9"/>
<name>A0AAW1QLF9_9CHLO</name>
<evidence type="ECO:0000313" key="2">
    <source>
        <dbReference type="Proteomes" id="UP001438707"/>
    </source>
</evidence>
<gene>
    <name evidence="1" type="ORF">WJX74_003118</name>
</gene>
<protein>
    <submittedName>
        <fullName evidence="1">Uncharacterized protein</fullName>
    </submittedName>
</protein>
<keyword evidence="2" id="KW-1185">Reference proteome</keyword>
<organism evidence="1 2">
    <name type="scientific">Apatococcus lobatus</name>
    <dbReference type="NCBI Taxonomy" id="904363"/>
    <lineage>
        <taxon>Eukaryota</taxon>
        <taxon>Viridiplantae</taxon>
        <taxon>Chlorophyta</taxon>
        <taxon>core chlorophytes</taxon>
        <taxon>Trebouxiophyceae</taxon>
        <taxon>Chlorellales</taxon>
        <taxon>Chlorellaceae</taxon>
        <taxon>Apatococcus</taxon>
    </lineage>
</organism>
<sequence length="287" mass="30015">MARTRLCNLWSRRQLLVTFLEGHSGGQSLLPSSQAAQCLSHTRISKLSTSTNVVAKQPLAAAEGSDVGSVQQVAGGRTLPSSTTDDLESIRLRAWSSISQASPALSSSILPIPLAAQMVFVRRSGTRATSGQAPIPSSAEIKGDELATAKFVRVAAILVVFAVGITTLPKLGQATTDHAVALLTNPKPFWQKSGAARIKSLATSESAVDRMLKADVAQKLVAALSAEPSSDVAHEILGAMDAIAQAENGRAALQQAGALVSLQAMYQQGASDQHGDSVRSVLYKLTH</sequence>
<reference evidence="1 2" key="1">
    <citation type="journal article" date="2024" name="Nat. Commun.">
        <title>Phylogenomics reveals the evolutionary origins of lichenization in chlorophyte algae.</title>
        <authorList>
            <person name="Puginier C."/>
            <person name="Libourel C."/>
            <person name="Otte J."/>
            <person name="Skaloud P."/>
            <person name="Haon M."/>
            <person name="Grisel S."/>
            <person name="Petersen M."/>
            <person name="Berrin J.G."/>
            <person name="Delaux P.M."/>
            <person name="Dal Grande F."/>
            <person name="Keller J."/>
        </authorList>
    </citation>
    <scope>NUCLEOTIDE SEQUENCE [LARGE SCALE GENOMIC DNA]</scope>
    <source>
        <strain evidence="1 2">SAG 2145</strain>
    </source>
</reference>
<comment type="caution">
    <text evidence="1">The sequence shown here is derived from an EMBL/GenBank/DDBJ whole genome shotgun (WGS) entry which is preliminary data.</text>
</comment>